<evidence type="ECO:0000313" key="3">
    <source>
        <dbReference type="Proteomes" id="UP000236497"/>
    </source>
</evidence>
<dbReference type="EMBL" id="CVTD020000025">
    <property type="protein sequence ID" value="CRZ35509.1"/>
    <property type="molecule type" value="Genomic_DNA"/>
</dbReference>
<gene>
    <name evidence="2" type="ORF">HHT355_2320</name>
</gene>
<dbReference type="Proteomes" id="UP000236497">
    <property type="component" value="Unassembled WGS sequence"/>
</dbReference>
<dbReference type="RefSeq" id="WP_199179193.1">
    <property type="nucleotide sequence ID" value="NZ_CVTD020000025.1"/>
</dbReference>
<feature type="transmembrane region" description="Helical" evidence="1">
    <location>
        <begin position="56"/>
        <end position="80"/>
    </location>
</feature>
<feature type="transmembrane region" description="Helical" evidence="1">
    <location>
        <begin position="92"/>
        <end position="110"/>
    </location>
</feature>
<name>A0A0H5SJ55_HERHM</name>
<keyword evidence="1" id="KW-0812">Transmembrane</keyword>
<proteinExistence type="predicted"/>
<reference evidence="2 3" key="1">
    <citation type="submission" date="2015-06" db="EMBL/GenBank/DDBJ databases">
        <authorList>
            <person name="Wibberg Daniel"/>
        </authorList>
    </citation>
    <scope>NUCLEOTIDE SEQUENCE [LARGE SCALE GENOMIC DNA]</scope>
    <source>
        <strain evidence="2 3">T3/55T</strain>
    </source>
</reference>
<keyword evidence="1" id="KW-0472">Membrane</keyword>
<dbReference type="AlphaFoldDB" id="A0A0H5SJ55"/>
<evidence type="ECO:0000256" key="1">
    <source>
        <dbReference type="SAM" id="Phobius"/>
    </source>
</evidence>
<accession>A0A0H5SJ55</accession>
<protein>
    <recommendedName>
        <fullName evidence="4">Zinc-ribbon domain-containing protein</fullName>
    </recommendedName>
</protein>
<evidence type="ECO:0008006" key="4">
    <source>
        <dbReference type="Google" id="ProtNLM"/>
    </source>
</evidence>
<organism evidence="2 3">
    <name type="scientific">Herbinix hemicellulosilytica</name>
    <dbReference type="NCBI Taxonomy" id="1564487"/>
    <lineage>
        <taxon>Bacteria</taxon>
        <taxon>Bacillati</taxon>
        <taxon>Bacillota</taxon>
        <taxon>Clostridia</taxon>
        <taxon>Lachnospirales</taxon>
        <taxon>Lachnospiraceae</taxon>
        <taxon>Herbinix</taxon>
    </lineage>
</organism>
<keyword evidence="1" id="KW-1133">Transmembrane helix</keyword>
<sequence>MICHTCGRVIKNEEANFCEYCGVSFRGENAFDINSSPVAPVTETVIVNPKDKPVSFLNWFGSQLLMFVPYVGLIMLFIWAFGNNTPVSKKNWARAMLVIMLISVILLLAIKRSLGYEEIINNFFGDMTEYNNSIY</sequence>
<keyword evidence="3" id="KW-1185">Reference proteome</keyword>
<evidence type="ECO:0000313" key="2">
    <source>
        <dbReference type="EMBL" id="CRZ35509.1"/>
    </source>
</evidence>